<dbReference type="Proteomes" id="UP000075880">
    <property type="component" value="Unassembled WGS sequence"/>
</dbReference>
<keyword evidence="2" id="KW-1185">Reference proteome</keyword>
<dbReference type="AlphaFoldDB" id="A0AAG5DPQ8"/>
<evidence type="ECO:0000313" key="1">
    <source>
        <dbReference type="EnsemblMetazoa" id="ENSAATROPP013121"/>
    </source>
</evidence>
<name>A0AAG5DPQ8_ANOAO</name>
<sequence>MMSSDDFAQRRAIFDYMAALLVSIAKTAGQNYLNYDWLSARAIGQFKTK</sequence>
<protein>
    <submittedName>
        <fullName evidence="1">Uncharacterized protein</fullName>
    </submittedName>
</protein>
<dbReference type="EnsemblMetazoa" id="ENSAATROPT014392">
    <property type="protein sequence ID" value="ENSAATROPP013121"/>
    <property type="gene ID" value="ENSAATROPG011681"/>
</dbReference>
<proteinExistence type="predicted"/>
<organism evidence="1 2">
    <name type="scientific">Anopheles atroparvus</name>
    <name type="common">European mosquito</name>
    <dbReference type="NCBI Taxonomy" id="41427"/>
    <lineage>
        <taxon>Eukaryota</taxon>
        <taxon>Metazoa</taxon>
        <taxon>Ecdysozoa</taxon>
        <taxon>Arthropoda</taxon>
        <taxon>Hexapoda</taxon>
        <taxon>Insecta</taxon>
        <taxon>Pterygota</taxon>
        <taxon>Neoptera</taxon>
        <taxon>Endopterygota</taxon>
        <taxon>Diptera</taxon>
        <taxon>Nematocera</taxon>
        <taxon>Culicoidea</taxon>
        <taxon>Culicidae</taxon>
        <taxon>Anophelinae</taxon>
        <taxon>Anopheles</taxon>
    </lineage>
</organism>
<reference evidence="1" key="1">
    <citation type="submission" date="2024-04" db="UniProtKB">
        <authorList>
            <consortium name="EnsemblMetazoa"/>
        </authorList>
    </citation>
    <scope>IDENTIFICATION</scope>
    <source>
        <strain evidence="1">EBRO</strain>
    </source>
</reference>
<evidence type="ECO:0000313" key="2">
    <source>
        <dbReference type="Proteomes" id="UP000075880"/>
    </source>
</evidence>
<accession>A0AAG5DPQ8</accession>